<dbReference type="GO" id="GO:0005524">
    <property type="term" value="F:ATP binding"/>
    <property type="evidence" value="ECO:0007669"/>
    <property type="project" value="UniProtKB-KW"/>
</dbReference>
<reference evidence="8" key="1">
    <citation type="submission" date="2010-08" db="EMBL/GenBank/DDBJ databases">
        <authorList>
            <consortium name="Caenorhabditis japonica Sequencing Consortium"/>
            <person name="Wilson R.K."/>
        </authorList>
    </citation>
    <scope>NUCLEOTIDE SEQUENCE [LARGE SCALE GENOMIC DNA]</scope>
    <source>
        <strain evidence="8">DF5081</strain>
    </source>
</reference>
<feature type="domain" description="DNA2/NAM7 helicase-like C-terminal" evidence="6">
    <location>
        <begin position="361"/>
        <end position="450"/>
    </location>
</feature>
<dbReference type="PANTHER" id="PTHR43788:SF16">
    <property type="entry name" value="HELICASE WITH ZINC FINGER 2"/>
    <property type="match status" value="1"/>
</dbReference>
<feature type="compositionally biased region" description="Polar residues" evidence="5">
    <location>
        <begin position="234"/>
        <end position="243"/>
    </location>
</feature>
<accession>A0A8R1EEZ8</accession>
<dbReference type="InterPro" id="IPR027417">
    <property type="entry name" value="P-loop_NTPase"/>
</dbReference>
<dbReference type="Gene3D" id="3.40.50.300">
    <property type="entry name" value="P-loop containing nucleotide triphosphate hydrolases"/>
    <property type="match status" value="1"/>
</dbReference>
<sequence length="485" mass="53763">MLPALGCLYGGLSMARITGNFWTKGKLSRPSTTLPNCKRSGPSLISPRSKATECTTSTITPKPHVAKTTKSLLATFSWTVLAHPSYSPDIALTDYHLFSNMQRSLEGTDFKTKPDVENWLVSYFASRKPEFWRTVGQCTPGGPRDYDFIIGNDALSRLPRFILDYANGVFEVGNDKVPFGKPGDQSIFPSRIAVHVLKETIIPPLSESFVDCNKNSSSPQQFLRPKTLKFWLQTPSSCSTPDAAQQPEEQDPEFKVDLAQAVVSDEERNHQDHPSGRGLPTASLRLHRPGTDVWQSSDRPRRRYSTTPAIRGPRPGPRPGRFCHQPNPRIGNKNQNPPSHRSHRLTPLSTADHEDLQRALLQIVNTIRERTGTTNIGVLCFYKAQAGLVSTLLGDSPFYVGTIDGSQGHEFKVVVVLTTRTSPFRNCPFLEDDNRINVAISRTKRICCVLLDQLGLRPNSEMAKSKCSGVTCCVTGKSNSIEKLC</sequence>
<keyword evidence="4" id="KW-0067">ATP-binding</keyword>
<dbReference type="GO" id="GO:0003676">
    <property type="term" value="F:nucleic acid binding"/>
    <property type="evidence" value="ECO:0007669"/>
    <property type="project" value="InterPro"/>
</dbReference>
<keyword evidence="1" id="KW-0547">Nucleotide-binding</keyword>
<evidence type="ECO:0000256" key="5">
    <source>
        <dbReference type="SAM" id="MobiDB-lite"/>
    </source>
</evidence>
<dbReference type="Gene3D" id="3.30.420.10">
    <property type="entry name" value="Ribonuclease H-like superfamily/Ribonuclease H"/>
    <property type="match status" value="1"/>
</dbReference>
<keyword evidence="2" id="KW-0378">Hydrolase</keyword>
<dbReference type="PANTHER" id="PTHR43788">
    <property type="entry name" value="DNA2/NAM7 HELICASE FAMILY MEMBER"/>
    <property type="match status" value="1"/>
</dbReference>
<dbReference type="InterPro" id="IPR050534">
    <property type="entry name" value="Coronavir_polyprotein_1ab"/>
</dbReference>
<dbReference type="InterPro" id="IPR041679">
    <property type="entry name" value="DNA2/NAM7-like_C"/>
</dbReference>
<reference evidence="7" key="2">
    <citation type="submission" date="2022-06" db="UniProtKB">
        <authorList>
            <consortium name="EnsemblMetazoa"/>
        </authorList>
    </citation>
    <scope>IDENTIFICATION</scope>
    <source>
        <strain evidence="7">DF5081</strain>
    </source>
</reference>
<evidence type="ECO:0000313" key="7">
    <source>
        <dbReference type="EnsemblMetazoa" id="CJA33510.1"/>
    </source>
</evidence>
<keyword evidence="8" id="KW-1185">Reference proteome</keyword>
<dbReference type="InterPro" id="IPR036397">
    <property type="entry name" value="RNaseH_sf"/>
</dbReference>
<evidence type="ECO:0000256" key="3">
    <source>
        <dbReference type="ARBA" id="ARBA00022806"/>
    </source>
</evidence>
<evidence type="ECO:0000256" key="2">
    <source>
        <dbReference type="ARBA" id="ARBA00022801"/>
    </source>
</evidence>
<dbReference type="EnsemblMetazoa" id="CJA33510.1">
    <property type="protein sequence ID" value="CJA33510.1"/>
    <property type="gene ID" value="WBGene00209357"/>
</dbReference>
<evidence type="ECO:0000256" key="4">
    <source>
        <dbReference type="ARBA" id="ARBA00022840"/>
    </source>
</evidence>
<evidence type="ECO:0000256" key="1">
    <source>
        <dbReference type="ARBA" id="ARBA00022741"/>
    </source>
</evidence>
<evidence type="ECO:0000313" key="8">
    <source>
        <dbReference type="Proteomes" id="UP000005237"/>
    </source>
</evidence>
<dbReference type="Pfam" id="PF13087">
    <property type="entry name" value="AAA_12"/>
    <property type="match status" value="1"/>
</dbReference>
<feature type="region of interest" description="Disordered" evidence="5">
    <location>
        <begin position="265"/>
        <end position="346"/>
    </location>
</feature>
<dbReference type="GO" id="GO:0016787">
    <property type="term" value="F:hydrolase activity"/>
    <property type="evidence" value="ECO:0007669"/>
    <property type="project" value="UniProtKB-KW"/>
</dbReference>
<dbReference type="GO" id="GO:0043139">
    <property type="term" value="F:5'-3' DNA helicase activity"/>
    <property type="evidence" value="ECO:0007669"/>
    <property type="project" value="TreeGrafter"/>
</dbReference>
<feature type="compositionally biased region" description="Basic and acidic residues" evidence="5">
    <location>
        <begin position="265"/>
        <end position="275"/>
    </location>
</feature>
<organism evidence="7 8">
    <name type="scientific">Caenorhabditis japonica</name>
    <dbReference type="NCBI Taxonomy" id="281687"/>
    <lineage>
        <taxon>Eukaryota</taxon>
        <taxon>Metazoa</taxon>
        <taxon>Ecdysozoa</taxon>
        <taxon>Nematoda</taxon>
        <taxon>Chromadorea</taxon>
        <taxon>Rhabditida</taxon>
        <taxon>Rhabditina</taxon>
        <taxon>Rhabditomorpha</taxon>
        <taxon>Rhabditoidea</taxon>
        <taxon>Rhabditidae</taxon>
        <taxon>Peloderinae</taxon>
        <taxon>Caenorhabditis</taxon>
    </lineage>
</organism>
<evidence type="ECO:0000259" key="6">
    <source>
        <dbReference type="Pfam" id="PF13087"/>
    </source>
</evidence>
<dbReference type="Proteomes" id="UP000005237">
    <property type="component" value="Unassembled WGS sequence"/>
</dbReference>
<feature type="region of interest" description="Disordered" evidence="5">
    <location>
        <begin position="234"/>
        <end position="253"/>
    </location>
</feature>
<keyword evidence="3" id="KW-0347">Helicase</keyword>
<protein>
    <submittedName>
        <fullName evidence="7">AAA_12 domain-containing protein</fullName>
    </submittedName>
</protein>
<dbReference type="AlphaFoldDB" id="A0A8R1EEZ8"/>
<name>A0A8R1EEZ8_CAEJA</name>
<proteinExistence type="predicted"/>
<dbReference type="SUPFAM" id="SSF52540">
    <property type="entry name" value="P-loop containing nucleoside triphosphate hydrolases"/>
    <property type="match status" value="1"/>
</dbReference>